<sequence>MSSSLSRQPNNESGSGPGKRSRLDGKRWSLATAFTNSKKASNLDTNTFPGNSPSFVDPVINDLHQLQKYTLKIKNAAKNVNHVDSAWNDYVKHKEKCFEWCKVLITPPSQRRRSSIISPTTLVPPKSEYRRDPSLDTLNLVTVDTGSSTQSSGSHPSSHDEQGQKAAREWENTVELLSNTLRASLQETYNEYDKDATPEGFERLCTDKAVRRTAIYHMRNTSISKMMSADLDFFPKYDIRFRNYDEIKKDLAKVRSLLGASGIPQNRTIIERCISPRGDAMLEFANVENEENPVFRFRVASDCLRETPSPIFRHMFSTDSRTELDEDIRRSLPFLPPTRYVCSDGSEVKLYRMPQTELDYGRSLQILLHAAHGHHEKIPDEVRFGLFASIAEVCLRYRCTSPLELTVEHRWLPYWCDHATDDMFEEALLISYVFGLSENFTRLSRIAILNMTGVDSEQCKSWPPKVEEKIAAVRNVKVRVRI</sequence>
<evidence type="ECO:0000313" key="1">
    <source>
        <dbReference type="EMBL" id="KAJ8126354.1"/>
    </source>
</evidence>
<reference evidence="1" key="1">
    <citation type="submission" date="2022-12" db="EMBL/GenBank/DDBJ databases">
        <title>Genome Sequence of Lasiodiplodia mahajangana.</title>
        <authorList>
            <person name="Buettner E."/>
        </authorList>
    </citation>
    <scope>NUCLEOTIDE SEQUENCE</scope>
    <source>
        <strain evidence="1">VT137</strain>
    </source>
</reference>
<dbReference type="Proteomes" id="UP001153332">
    <property type="component" value="Unassembled WGS sequence"/>
</dbReference>
<accession>A0ACC2JG51</accession>
<gene>
    <name evidence="1" type="ORF">O1611_g7284</name>
</gene>
<dbReference type="EMBL" id="JAPUUL010001896">
    <property type="protein sequence ID" value="KAJ8126354.1"/>
    <property type="molecule type" value="Genomic_DNA"/>
</dbReference>
<organism evidence="1 2">
    <name type="scientific">Lasiodiplodia mahajangana</name>
    <dbReference type="NCBI Taxonomy" id="1108764"/>
    <lineage>
        <taxon>Eukaryota</taxon>
        <taxon>Fungi</taxon>
        <taxon>Dikarya</taxon>
        <taxon>Ascomycota</taxon>
        <taxon>Pezizomycotina</taxon>
        <taxon>Dothideomycetes</taxon>
        <taxon>Dothideomycetes incertae sedis</taxon>
        <taxon>Botryosphaeriales</taxon>
        <taxon>Botryosphaeriaceae</taxon>
        <taxon>Lasiodiplodia</taxon>
    </lineage>
</organism>
<comment type="caution">
    <text evidence="1">The sequence shown here is derived from an EMBL/GenBank/DDBJ whole genome shotgun (WGS) entry which is preliminary data.</text>
</comment>
<keyword evidence="2" id="KW-1185">Reference proteome</keyword>
<name>A0ACC2JG51_9PEZI</name>
<proteinExistence type="predicted"/>
<evidence type="ECO:0000313" key="2">
    <source>
        <dbReference type="Proteomes" id="UP001153332"/>
    </source>
</evidence>
<protein>
    <submittedName>
        <fullName evidence="1">Uncharacterized protein</fullName>
    </submittedName>
</protein>